<organism evidence="1 2">
    <name type="scientific">Mycolicibacter senuensis</name>
    <dbReference type="NCBI Taxonomy" id="386913"/>
    <lineage>
        <taxon>Bacteria</taxon>
        <taxon>Bacillati</taxon>
        <taxon>Actinomycetota</taxon>
        <taxon>Actinomycetes</taxon>
        <taxon>Mycobacteriales</taxon>
        <taxon>Mycobacteriaceae</taxon>
        <taxon>Mycolicibacter</taxon>
    </lineage>
</organism>
<evidence type="ECO:0000313" key="2">
    <source>
        <dbReference type="Proteomes" id="UP000465263"/>
    </source>
</evidence>
<dbReference type="Proteomes" id="UP000465263">
    <property type="component" value="Unassembled WGS sequence"/>
</dbReference>
<dbReference type="OrthoDB" id="4629222at2"/>
<gene>
    <name evidence="1" type="ORF">MSEN_14190</name>
</gene>
<accession>A0A7I9XI93</accession>
<evidence type="ECO:0000313" key="1">
    <source>
        <dbReference type="EMBL" id="GFG69699.1"/>
    </source>
</evidence>
<dbReference type="AlphaFoldDB" id="A0A7I9XI93"/>
<dbReference type="RefSeq" id="WP_133055678.1">
    <property type="nucleotide sequence ID" value="NZ_BLKV01000001.1"/>
</dbReference>
<protein>
    <submittedName>
        <fullName evidence="1">Uncharacterized protein</fullName>
    </submittedName>
</protein>
<dbReference type="EMBL" id="BLKV01000001">
    <property type="protein sequence ID" value="GFG69699.1"/>
    <property type="molecule type" value="Genomic_DNA"/>
</dbReference>
<name>A0A7I9XI93_9MYCO</name>
<sequence>MQESWRPVEVILAEDLSHERVVEEINAQIRINAAEAGDFVARVRVGFGQPHSPGLLRWDSAYLAGPPGSFPAGRPERVQ</sequence>
<reference evidence="1 2" key="1">
    <citation type="journal article" date="2019" name="Emerg. Microbes Infect.">
        <title>Comprehensive subspecies identification of 175 nontuberculous mycobacteria species based on 7547 genomic profiles.</title>
        <authorList>
            <person name="Matsumoto Y."/>
            <person name="Kinjo T."/>
            <person name="Motooka D."/>
            <person name="Nabeya D."/>
            <person name="Jung N."/>
            <person name="Uechi K."/>
            <person name="Horii T."/>
            <person name="Iida T."/>
            <person name="Fujita J."/>
            <person name="Nakamura S."/>
        </authorList>
    </citation>
    <scope>NUCLEOTIDE SEQUENCE [LARGE SCALE GENOMIC DNA]</scope>
    <source>
        <strain evidence="1 2">JCM 16017</strain>
    </source>
</reference>
<proteinExistence type="predicted"/>
<keyword evidence="2" id="KW-1185">Reference proteome</keyword>
<comment type="caution">
    <text evidence="1">The sequence shown here is derived from an EMBL/GenBank/DDBJ whole genome shotgun (WGS) entry which is preliminary data.</text>
</comment>